<accession>A0ABY7K4R9</accession>
<evidence type="ECO:0000256" key="6">
    <source>
        <dbReference type="ARBA" id="ARBA00022989"/>
    </source>
</evidence>
<feature type="transmembrane region" description="Helical" evidence="8">
    <location>
        <begin position="71"/>
        <end position="89"/>
    </location>
</feature>
<evidence type="ECO:0000256" key="4">
    <source>
        <dbReference type="ARBA" id="ARBA00022692"/>
    </source>
</evidence>
<reference evidence="9" key="1">
    <citation type="submission" date="2022-05" db="EMBL/GenBank/DDBJ databases">
        <title>Jatrophihabitans sp. SB3-54 whole genome sequence.</title>
        <authorList>
            <person name="Suh M.K."/>
            <person name="Eom M.K."/>
            <person name="Kim J.S."/>
            <person name="Kim H.S."/>
            <person name="Do H.E."/>
            <person name="Shin Y.K."/>
            <person name="Lee J.-S."/>
        </authorList>
    </citation>
    <scope>NUCLEOTIDE SEQUENCE</scope>
    <source>
        <strain evidence="9">SB3-54</strain>
    </source>
</reference>
<name>A0ABY7K4R9_9ACTN</name>
<evidence type="ECO:0000256" key="3">
    <source>
        <dbReference type="ARBA" id="ARBA00022475"/>
    </source>
</evidence>
<dbReference type="Proteomes" id="UP001164693">
    <property type="component" value="Chromosome"/>
</dbReference>
<evidence type="ECO:0000256" key="8">
    <source>
        <dbReference type="SAM" id="Phobius"/>
    </source>
</evidence>
<dbReference type="Gene3D" id="1.10.1760.20">
    <property type="match status" value="1"/>
</dbReference>
<feature type="transmembrane region" description="Helical" evidence="8">
    <location>
        <begin position="101"/>
        <end position="121"/>
    </location>
</feature>
<comment type="similarity">
    <text evidence="2">Belongs to the MreD family.</text>
</comment>
<evidence type="ECO:0000313" key="9">
    <source>
        <dbReference type="EMBL" id="WAX58101.1"/>
    </source>
</evidence>
<feature type="transmembrane region" description="Helical" evidence="8">
    <location>
        <begin position="133"/>
        <end position="155"/>
    </location>
</feature>
<dbReference type="EMBL" id="CP097463">
    <property type="protein sequence ID" value="WAX58101.1"/>
    <property type="molecule type" value="Genomic_DNA"/>
</dbReference>
<sequence length="177" mass="17590">MRRARVFAAMAAILTALLLQATLIAPWSEPVPVSLPAVLVAAVALVDGPGTGLAFGFAAGLLADLGSTHPAGVLAMCWLLVGVSCGLAADRATVRRDAATAALGCALAGALATVLLTVLHSGGATLGAAAAHLLPSLVGDALLALAVVPLVRAFLRTQSLRAPHPVLTELDVVASRG</sequence>
<proteinExistence type="inferred from homology"/>
<evidence type="ECO:0000256" key="1">
    <source>
        <dbReference type="ARBA" id="ARBA00004651"/>
    </source>
</evidence>
<dbReference type="RefSeq" id="WP_269444650.1">
    <property type="nucleotide sequence ID" value="NZ_CP097463.1"/>
</dbReference>
<keyword evidence="4 8" id="KW-0812">Transmembrane</keyword>
<evidence type="ECO:0000256" key="5">
    <source>
        <dbReference type="ARBA" id="ARBA00022960"/>
    </source>
</evidence>
<evidence type="ECO:0000313" key="10">
    <source>
        <dbReference type="Proteomes" id="UP001164693"/>
    </source>
</evidence>
<keyword evidence="7 8" id="KW-0472">Membrane</keyword>
<evidence type="ECO:0000256" key="2">
    <source>
        <dbReference type="ARBA" id="ARBA00007776"/>
    </source>
</evidence>
<dbReference type="Pfam" id="PF04093">
    <property type="entry name" value="MreD"/>
    <property type="match status" value="1"/>
</dbReference>
<keyword evidence="6 8" id="KW-1133">Transmembrane helix</keyword>
<keyword evidence="3" id="KW-1003">Cell membrane</keyword>
<dbReference type="InterPro" id="IPR007227">
    <property type="entry name" value="Cell_shape_determining_MreD"/>
</dbReference>
<protein>
    <submittedName>
        <fullName evidence="9">Rod shape-determining protein MreD</fullName>
    </submittedName>
</protein>
<comment type="subcellular location">
    <subcellularLocation>
        <location evidence="1">Cell membrane</location>
        <topology evidence="1">Multi-pass membrane protein</topology>
    </subcellularLocation>
</comment>
<keyword evidence="10" id="KW-1185">Reference proteome</keyword>
<evidence type="ECO:0000256" key="7">
    <source>
        <dbReference type="ARBA" id="ARBA00023136"/>
    </source>
</evidence>
<organism evidence="9 10">
    <name type="scientific">Jatrophihabitans cynanchi</name>
    <dbReference type="NCBI Taxonomy" id="2944128"/>
    <lineage>
        <taxon>Bacteria</taxon>
        <taxon>Bacillati</taxon>
        <taxon>Actinomycetota</taxon>
        <taxon>Actinomycetes</taxon>
        <taxon>Jatrophihabitantales</taxon>
        <taxon>Jatrophihabitantaceae</taxon>
        <taxon>Jatrophihabitans</taxon>
    </lineage>
</organism>
<keyword evidence="5" id="KW-0133">Cell shape</keyword>
<gene>
    <name evidence="9" type="primary">mreD</name>
    <name evidence="9" type="ORF">M6B22_04845</name>
</gene>